<evidence type="ECO:0000256" key="1">
    <source>
        <dbReference type="SAM" id="SignalP"/>
    </source>
</evidence>
<sequence length="305" mass="32340">MKRYLTVILSLLCIAAVNAFAQRTVTMTNDYSGYRKIDVSNRFDVSVVRGDTCRVKISVDELIASYVTSYIKNNTLYLDVDEKAFTPELKKTFKGKNAIVPVLKAEISVKNLDTLFLHGNAVLDNAGPLFSDDSVAVVMDGSAMISSLEFKGRSLSLNMSRNASANVAAEADAVCGNAYGASSLNLKYSADSLVLNVGGTASAKTDGTSELCRVYSESSSEVVMKGSSDMLLLKGTGKSFVNADALETAAASLAITGPSKCIVDATDKLKVDLSAGAHLIFNGTPAVEIKRIVSSSMTRPGNPEK</sequence>
<dbReference type="Pfam" id="PF10988">
    <property type="entry name" value="DUF2807"/>
    <property type="match status" value="1"/>
</dbReference>
<evidence type="ECO:0000313" key="4">
    <source>
        <dbReference type="Proteomes" id="UP000823619"/>
    </source>
</evidence>
<evidence type="ECO:0000259" key="2">
    <source>
        <dbReference type="Pfam" id="PF10988"/>
    </source>
</evidence>
<dbReference type="EMBL" id="JADIMO010000044">
    <property type="protein sequence ID" value="MBO8444852.1"/>
    <property type="molecule type" value="Genomic_DNA"/>
</dbReference>
<dbReference type="InterPro" id="IPR021255">
    <property type="entry name" value="DUF2807"/>
</dbReference>
<dbReference type="AlphaFoldDB" id="A0A9D9EBH2"/>
<evidence type="ECO:0000313" key="3">
    <source>
        <dbReference type="EMBL" id="MBO8444852.1"/>
    </source>
</evidence>
<dbReference type="Gene3D" id="2.160.20.120">
    <property type="match status" value="2"/>
</dbReference>
<proteinExistence type="predicted"/>
<gene>
    <name evidence="3" type="ORF">IAC23_04040</name>
</gene>
<feature type="signal peptide" evidence="1">
    <location>
        <begin position="1"/>
        <end position="21"/>
    </location>
</feature>
<name>A0A9D9EBH2_9BACT</name>
<reference evidence="3" key="2">
    <citation type="journal article" date="2021" name="PeerJ">
        <title>Extensive microbial diversity within the chicken gut microbiome revealed by metagenomics and culture.</title>
        <authorList>
            <person name="Gilroy R."/>
            <person name="Ravi A."/>
            <person name="Getino M."/>
            <person name="Pursley I."/>
            <person name="Horton D.L."/>
            <person name="Alikhan N.F."/>
            <person name="Baker D."/>
            <person name="Gharbi K."/>
            <person name="Hall N."/>
            <person name="Watson M."/>
            <person name="Adriaenssens E.M."/>
            <person name="Foster-Nyarko E."/>
            <person name="Jarju S."/>
            <person name="Secka A."/>
            <person name="Antonio M."/>
            <person name="Oren A."/>
            <person name="Chaudhuri R.R."/>
            <person name="La Ragione R."/>
            <person name="Hildebrand F."/>
            <person name="Pallen M.J."/>
        </authorList>
    </citation>
    <scope>NUCLEOTIDE SEQUENCE</scope>
    <source>
        <strain evidence="3">D5-748</strain>
    </source>
</reference>
<comment type="caution">
    <text evidence="3">The sequence shown here is derived from an EMBL/GenBank/DDBJ whole genome shotgun (WGS) entry which is preliminary data.</text>
</comment>
<keyword evidence="1" id="KW-0732">Signal</keyword>
<reference evidence="3" key="1">
    <citation type="submission" date="2020-10" db="EMBL/GenBank/DDBJ databases">
        <authorList>
            <person name="Gilroy R."/>
        </authorList>
    </citation>
    <scope>NUCLEOTIDE SEQUENCE</scope>
    <source>
        <strain evidence="3">D5-748</strain>
    </source>
</reference>
<feature type="domain" description="Putative auto-transporter adhesin head GIN" evidence="2">
    <location>
        <begin position="34"/>
        <end position="203"/>
    </location>
</feature>
<dbReference type="Proteomes" id="UP000823619">
    <property type="component" value="Unassembled WGS sequence"/>
</dbReference>
<organism evidence="3 4">
    <name type="scientific">Candidatus Cryptobacteroides merdavium</name>
    <dbReference type="NCBI Taxonomy" id="2840769"/>
    <lineage>
        <taxon>Bacteria</taxon>
        <taxon>Pseudomonadati</taxon>
        <taxon>Bacteroidota</taxon>
        <taxon>Bacteroidia</taxon>
        <taxon>Bacteroidales</taxon>
        <taxon>Candidatus Cryptobacteroides</taxon>
    </lineage>
</organism>
<accession>A0A9D9EBH2</accession>
<feature type="chain" id="PRO_5038845840" evidence="1">
    <location>
        <begin position="22"/>
        <end position="305"/>
    </location>
</feature>
<protein>
    <submittedName>
        <fullName evidence="3">DUF2807 domain-containing protein</fullName>
    </submittedName>
</protein>